<feature type="compositionally biased region" description="Basic and acidic residues" evidence="1">
    <location>
        <begin position="147"/>
        <end position="167"/>
    </location>
</feature>
<feature type="compositionally biased region" description="Acidic residues" evidence="1">
    <location>
        <begin position="250"/>
        <end position="259"/>
    </location>
</feature>
<dbReference type="EMBL" id="JAZHXJ010000301">
    <property type="protein sequence ID" value="KAL1865255.1"/>
    <property type="molecule type" value="Genomic_DNA"/>
</dbReference>
<name>A0ABR3WNL9_9PEZI</name>
<keyword evidence="3" id="KW-1185">Reference proteome</keyword>
<feature type="region of interest" description="Disordered" evidence="1">
    <location>
        <begin position="146"/>
        <end position="169"/>
    </location>
</feature>
<organism evidence="2 3">
    <name type="scientific">Phialemonium thermophilum</name>
    <dbReference type="NCBI Taxonomy" id="223376"/>
    <lineage>
        <taxon>Eukaryota</taxon>
        <taxon>Fungi</taxon>
        <taxon>Dikarya</taxon>
        <taxon>Ascomycota</taxon>
        <taxon>Pezizomycotina</taxon>
        <taxon>Sordariomycetes</taxon>
        <taxon>Sordariomycetidae</taxon>
        <taxon>Cephalothecales</taxon>
        <taxon>Cephalothecaceae</taxon>
        <taxon>Phialemonium</taxon>
    </lineage>
</organism>
<feature type="region of interest" description="Disordered" evidence="1">
    <location>
        <begin position="1"/>
        <end position="114"/>
    </location>
</feature>
<dbReference type="Proteomes" id="UP001586593">
    <property type="component" value="Unassembled WGS sequence"/>
</dbReference>
<evidence type="ECO:0008006" key="4">
    <source>
        <dbReference type="Google" id="ProtNLM"/>
    </source>
</evidence>
<evidence type="ECO:0000313" key="2">
    <source>
        <dbReference type="EMBL" id="KAL1865255.1"/>
    </source>
</evidence>
<gene>
    <name evidence="2" type="ORF">VTK73DRAFT_5416</name>
</gene>
<reference evidence="2 3" key="1">
    <citation type="journal article" date="2024" name="Commun. Biol.">
        <title>Comparative genomic analysis of thermophilic fungi reveals convergent evolutionary adaptations and gene losses.</title>
        <authorList>
            <person name="Steindorff A.S."/>
            <person name="Aguilar-Pontes M.V."/>
            <person name="Robinson A.J."/>
            <person name="Andreopoulos B."/>
            <person name="LaButti K."/>
            <person name="Kuo A."/>
            <person name="Mondo S."/>
            <person name="Riley R."/>
            <person name="Otillar R."/>
            <person name="Haridas S."/>
            <person name="Lipzen A."/>
            <person name="Grimwood J."/>
            <person name="Schmutz J."/>
            <person name="Clum A."/>
            <person name="Reid I.D."/>
            <person name="Moisan M.C."/>
            <person name="Butler G."/>
            <person name="Nguyen T.T.M."/>
            <person name="Dewar K."/>
            <person name="Conant G."/>
            <person name="Drula E."/>
            <person name="Henrissat B."/>
            <person name="Hansel C."/>
            <person name="Singer S."/>
            <person name="Hutchinson M.I."/>
            <person name="de Vries R.P."/>
            <person name="Natvig D.O."/>
            <person name="Powell A.J."/>
            <person name="Tsang A."/>
            <person name="Grigoriev I.V."/>
        </authorList>
    </citation>
    <scope>NUCLEOTIDE SEQUENCE [LARGE SCALE GENOMIC DNA]</scope>
    <source>
        <strain evidence="2 3">ATCC 24622</strain>
    </source>
</reference>
<accession>A0ABR3WNL9</accession>
<evidence type="ECO:0000313" key="3">
    <source>
        <dbReference type="Proteomes" id="UP001586593"/>
    </source>
</evidence>
<sequence>MSRPYPENDGGGEYFRGRLADREVRDPSPYYLSGGGGVPRTYGSGPNNAHNADFLSVPRAGVPQRPRSTPPYALAVSNPPRHSSRRGYDDYNDDEEDNGGGGGGRSRRGYSPASRARNVLDNTFSQSSSGLGVGILGAIVGGLAAREASEAADRAAHKGRRDADKASSKALLSTIVGAAVGGLGANALEKRLELSREKTKIEQERWEKKFRRSSGGGARPERDVALERQLDRDRDLEEGRRTFRRRADDYSDDETDPDDDLARRPRHRRSEDGFRARP</sequence>
<feature type="region of interest" description="Disordered" evidence="1">
    <location>
        <begin position="203"/>
        <end position="278"/>
    </location>
</feature>
<comment type="caution">
    <text evidence="2">The sequence shown here is derived from an EMBL/GenBank/DDBJ whole genome shotgun (WGS) entry which is preliminary data.</text>
</comment>
<protein>
    <recommendedName>
        <fullName evidence="4">Glycine zipper 2TM domain-containing protein</fullName>
    </recommendedName>
</protein>
<feature type="compositionally biased region" description="Basic and acidic residues" evidence="1">
    <location>
        <begin position="269"/>
        <end position="278"/>
    </location>
</feature>
<proteinExistence type="predicted"/>
<feature type="compositionally biased region" description="Basic and acidic residues" evidence="1">
    <location>
        <begin position="15"/>
        <end position="26"/>
    </location>
</feature>
<feature type="compositionally biased region" description="Basic and acidic residues" evidence="1">
    <location>
        <begin position="219"/>
        <end position="249"/>
    </location>
</feature>
<evidence type="ECO:0000256" key="1">
    <source>
        <dbReference type="SAM" id="MobiDB-lite"/>
    </source>
</evidence>